<sequence>MRVGSFLVALLPILGALAAPTDITSKGLSTPSTDLSKRVTYSAAFTAAVAKGKTRFNSMTALVTKDVERASTQAATKSELTELPAAAKAFGEAAPLLLRTQMKSFLSIDGTASDFYNIELKKGSSVAYDCDYNVKDGVIIVKNVDKKGVKSEPSEAMFWEYGAVATAKQGAVKNLKAFGVDQITNSATIALIKEIYAAAKKDQLKDDITLASGTDGFYAILGSENGSFAPYMLGDHPVSLGKKTISSILVIKGAKHDLLLKLSSV</sequence>
<evidence type="ECO:0000313" key="3">
    <source>
        <dbReference type="Proteomes" id="UP001152300"/>
    </source>
</evidence>
<keyword evidence="3" id="KW-1185">Reference proteome</keyword>
<dbReference type="Proteomes" id="UP001152300">
    <property type="component" value="Unassembled WGS sequence"/>
</dbReference>
<feature type="chain" id="PRO_5040903633" evidence="1">
    <location>
        <begin position="19"/>
        <end position="265"/>
    </location>
</feature>
<keyword evidence="1" id="KW-0732">Signal</keyword>
<proteinExistence type="predicted"/>
<feature type="signal peptide" evidence="1">
    <location>
        <begin position="1"/>
        <end position="18"/>
    </location>
</feature>
<organism evidence="2 3">
    <name type="scientific">Sclerotinia nivalis</name>
    <dbReference type="NCBI Taxonomy" id="352851"/>
    <lineage>
        <taxon>Eukaryota</taxon>
        <taxon>Fungi</taxon>
        <taxon>Dikarya</taxon>
        <taxon>Ascomycota</taxon>
        <taxon>Pezizomycotina</taxon>
        <taxon>Leotiomycetes</taxon>
        <taxon>Helotiales</taxon>
        <taxon>Sclerotiniaceae</taxon>
        <taxon>Sclerotinia</taxon>
    </lineage>
</organism>
<reference evidence="2" key="1">
    <citation type="submission" date="2022-11" db="EMBL/GenBank/DDBJ databases">
        <title>Genome Resource of Sclerotinia nivalis Strain SnTB1, a Plant Pathogen Isolated from American Ginseng.</title>
        <authorList>
            <person name="Fan S."/>
        </authorList>
    </citation>
    <scope>NUCLEOTIDE SEQUENCE</scope>
    <source>
        <strain evidence="2">SnTB1</strain>
    </source>
</reference>
<dbReference type="EMBL" id="JAPEIS010000005">
    <property type="protein sequence ID" value="KAJ8066298.1"/>
    <property type="molecule type" value="Genomic_DNA"/>
</dbReference>
<dbReference type="OrthoDB" id="5337308at2759"/>
<comment type="caution">
    <text evidence="2">The sequence shown here is derived from an EMBL/GenBank/DDBJ whole genome shotgun (WGS) entry which is preliminary data.</text>
</comment>
<name>A0A9X0ASF3_9HELO</name>
<accession>A0A9X0ASF3</accession>
<evidence type="ECO:0000313" key="2">
    <source>
        <dbReference type="EMBL" id="KAJ8066298.1"/>
    </source>
</evidence>
<gene>
    <name evidence="2" type="ORF">OCU04_005377</name>
</gene>
<protein>
    <submittedName>
        <fullName evidence="2">Uncharacterized protein</fullName>
    </submittedName>
</protein>
<evidence type="ECO:0000256" key="1">
    <source>
        <dbReference type="SAM" id="SignalP"/>
    </source>
</evidence>
<dbReference type="AlphaFoldDB" id="A0A9X0ASF3"/>